<feature type="region of interest" description="Disordered" evidence="1">
    <location>
        <begin position="96"/>
        <end position="116"/>
    </location>
</feature>
<evidence type="ECO:0000256" key="1">
    <source>
        <dbReference type="SAM" id="MobiDB-lite"/>
    </source>
</evidence>
<keyword evidence="3" id="KW-1185">Reference proteome</keyword>
<comment type="caution">
    <text evidence="2">The sequence shown here is derived from an EMBL/GenBank/DDBJ whole genome shotgun (WGS) entry which is preliminary data.</text>
</comment>
<protein>
    <submittedName>
        <fullName evidence="2">Uncharacterized protein</fullName>
    </submittedName>
</protein>
<accession>A0ABN9S5W4</accession>
<sequence length="116" mass="12400">MNNSSTTTTTTPPQYHFGRGSWSDVASWLRGGVDLHEDLRLHFACAGRVVDNSRLPMHLSSRTSTTLPNATSSSSWMLLAMAGTSRRDTQLELTGDGFKIEGGAGVGGGREGWSEG</sequence>
<name>A0ABN9S5W4_9DINO</name>
<evidence type="ECO:0000313" key="3">
    <source>
        <dbReference type="Proteomes" id="UP001189429"/>
    </source>
</evidence>
<evidence type="ECO:0000313" key="2">
    <source>
        <dbReference type="EMBL" id="CAK0827221.1"/>
    </source>
</evidence>
<reference evidence="2" key="1">
    <citation type="submission" date="2023-10" db="EMBL/GenBank/DDBJ databases">
        <authorList>
            <person name="Chen Y."/>
            <person name="Shah S."/>
            <person name="Dougan E. K."/>
            <person name="Thang M."/>
            <person name="Chan C."/>
        </authorList>
    </citation>
    <scope>NUCLEOTIDE SEQUENCE [LARGE SCALE GENOMIC DNA]</scope>
</reference>
<proteinExistence type="predicted"/>
<dbReference type="Proteomes" id="UP001189429">
    <property type="component" value="Unassembled WGS sequence"/>
</dbReference>
<organism evidence="2 3">
    <name type="scientific">Prorocentrum cordatum</name>
    <dbReference type="NCBI Taxonomy" id="2364126"/>
    <lineage>
        <taxon>Eukaryota</taxon>
        <taxon>Sar</taxon>
        <taxon>Alveolata</taxon>
        <taxon>Dinophyceae</taxon>
        <taxon>Prorocentrales</taxon>
        <taxon>Prorocentraceae</taxon>
        <taxon>Prorocentrum</taxon>
    </lineage>
</organism>
<feature type="compositionally biased region" description="Gly residues" evidence="1">
    <location>
        <begin position="100"/>
        <end position="116"/>
    </location>
</feature>
<gene>
    <name evidence="2" type="ORF">PCOR1329_LOCUS26819</name>
</gene>
<dbReference type="EMBL" id="CAUYUJ010009602">
    <property type="protein sequence ID" value="CAK0827221.1"/>
    <property type="molecule type" value="Genomic_DNA"/>
</dbReference>